<organism evidence="1">
    <name type="scientific">Glypta fumiferanae</name>
    <dbReference type="NCBI Taxonomy" id="389681"/>
    <lineage>
        <taxon>Eukaryota</taxon>
        <taxon>Metazoa</taxon>
        <taxon>Ecdysozoa</taxon>
        <taxon>Arthropoda</taxon>
        <taxon>Hexapoda</taxon>
        <taxon>Insecta</taxon>
        <taxon>Pterygota</taxon>
        <taxon>Neoptera</taxon>
        <taxon>Endopterygota</taxon>
        <taxon>Hymenoptera</taxon>
        <taxon>Apocrita</taxon>
        <taxon>Ichneumonoidea</taxon>
        <taxon>Ichneumonidae</taxon>
        <taxon>Banchinae</taxon>
        <taxon>Glypta</taxon>
    </lineage>
</organism>
<sequence length="117" mass="13519">MHLVFIGSFYNLLDLSELHMTNMNIAEVPEFLSKLNLSGLKQFTVISSLDDAGRLAKLKNPTNILQYFTLSTVIEVVRITATYGTDNEKFNMYESWNPRPAMALEVTISRYRFWNFT</sequence>
<accession>A0A0F6Q734</accession>
<proteinExistence type="predicted"/>
<name>A0A0F6Q734_9HYME</name>
<protein>
    <submittedName>
        <fullName evidence="1">Uncharacterized protein</fullName>
    </submittedName>
</protein>
<evidence type="ECO:0000313" key="1">
    <source>
        <dbReference type="EMBL" id="AKD28047.1"/>
    </source>
</evidence>
<gene>
    <name evidence="1" type="primary">U18</name>
</gene>
<dbReference type="EMBL" id="KP706797">
    <property type="protein sequence ID" value="AKD28047.1"/>
    <property type="molecule type" value="Genomic_DNA"/>
</dbReference>
<reference evidence="1" key="1">
    <citation type="journal article" date="2015" name="J. Virol.">
        <title>Genomic and Proteomic Analyses Indicate that Banchine and Campoplegine Polydnaviruses Have Similar, if Not Identical, Viral Ancestors.</title>
        <authorList>
            <person name="Beliveau C."/>
            <person name="Cohen A."/>
            <person name="Stewart D."/>
            <person name="Periquet G."/>
            <person name="Djoumad A."/>
            <person name="Kuhn L."/>
            <person name="Stoltz D."/>
            <person name="Volkoff A.-N."/>
            <person name="Herniou E."/>
            <person name="Drezen J.-M."/>
            <person name="Cusson M."/>
        </authorList>
    </citation>
    <scope>NUCLEOTIDE SEQUENCE</scope>
</reference>
<dbReference type="AlphaFoldDB" id="A0A0F6Q734"/>